<dbReference type="InterPro" id="IPR010985">
    <property type="entry name" value="Ribbon_hlx_hlx"/>
</dbReference>
<dbReference type="RefSeq" id="WP_133107510.1">
    <property type="nucleotide sequence ID" value="NZ_SMNA01000004.1"/>
</dbReference>
<accession>A0ABY2E500</accession>
<dbReference type="GO" id="GO:0003677">
    <property type="term" value="F:DNA binding"/>
    <property type="evidence" value="ECO:0007669"/>
    <property type="project" value="UniProtKB-KW"/>
</dbReference>
<dbReference type="SUPFAM" id="SSF47598">
    <property type="entry name" value="Ribbon-helix-helix"/>
    <property type="match status" value="1"/>
</dbReference>
<dbReference type="InterPro" id="IPR013321">
    <property type="entry name" value="Arc_rbn_hlx_hlx"/>
</dbReference>
<organism evidence="2 3">
    <name type="scientific">Occultella glacieicola</name>
    <dbReference type="NCBI Taxonomy" id="2518684"/>
    <lineage>
        <taxon>Bacteria</taxon>
        <taxon>Bacillati</taxon>
        <taxon>Actinomycetota</taxon>
        <taxon>Actinomycetes</taxon>
        <taxon>Micrococcales</taxon>
        <taxon>Ruaniaceae</taxon>
        <taxon>Occultella</taxon>
    </lineage>
</organism>
<gene>
    <name evidence="2" type="ORF">EXU48_10100</name>
</gene>
<dbReference type="EMBL" id="SMNA01000004">
    <property type="protein sequence ID" value="TDE95100.1"/>
    <property type="molecule type" value="Genomic_DNA"/>
</dbReference>
<sequence>MSAITIRKLPDGAKQRLRMRAAAHGRSMEAEARTILLDALNTGHRVDLDWIEQLIAVGGEVGGVELPELKDEPATAADLGPA</sequence>
<dbReference type="Pfam" id="PF22513">
    <property type="entry name" value="FitA-like_RHH"/>
    <property type="match status" value="1"/>
</dbReference>
<reference evidence="2 3" key="1">
    <citation type="submission" date="2019-03" db="EMBL/GenBank/DDBJ databases">
        <title>Genomic features of bacteria from cold environments.</title>
        <authorList>
            <person name="Shen L."/>
        </authorList>
    </citation>
    <scope>NUCLEOTIDE SEQUENCE [LARGE SCALE GENOMIC DNA]</scope>
    <source>
        <strain evidence="3">T3246-1</strain>
    </source>
</reference>
<name>A0ABY2E500_9MICO</name>
<keyword evidence="3" id="KW-1185">Reference proteome</keyword>
<evidence type="ECO:0000259" key="1">
    <source>
        <dbReference type="Pfam" id="PF22513"/>
    </source>
</evidence>
<proteinExistence type="predicted"/>
<evidence type="ECO:0000313" key="3">
    <source>
        <dbReference type="Proteomes" id="UP000504882"/>
    </source>
</evidence>
<evidence type="ECO:0000313" key="2">
    <source>
        <dbReference type="EMBL" id="TDE95100.1"/>
    </source>
</evidence>
<feature type="domain" description="Antitoxin FitA-like ribbon-helix-helix" evidence="1">
    <location>
        <begin position="3"/>
        <end position="40"/>
    </location>
</feature>
<dbReference type="Proteomes" id="UP000504882">
    <property type="component" value="Unassembled WGS sequence"/>
</dbReference>
<protein>
    <submittedName>
        <fullName evidence="2">Arc family DNA-binding protein</fullName>
    </submittedName>
</protein>
<dbReference type="InterPro" id="IPR053853">
    <property type="entry name" value="FitA-like_RHH"/>
</dbReference>
<comment type="caution">
    <text evidence="2">The sequence shown here is derived from an EMBL/GenBank/DDBJ whole genome shotgun (WGS) entry which is preliminary data.</text>
</comment>
<keyword evidence="2" id="KW-0238">DNA-binding</keyword>
<dbReference type="Gene3D" id="1.10.1220.10">
    <property type="entry name" value="Met repressor-like"/>
    <property type="match status" value="1"/>
</dbReference>